<feature type="domain" description="ATP synthase F1 complex delta/epsilon subunit N-terminal" evidence="8">
    <location>
        <begin position="4"/>
        <end position="81"/>
    </location>
</feature>
<dbReference type="EMBL" id="CAEZXB010000068">
    <property type="protein sequence ID" value="CAB4690644.1"/>
    <property type="molecule type" value="Genomic_DNA"/>
</dbReference>
<dbReference type="InterPro" id="IPR001469">
    <property type="entry name" value="ATP_synth_F1_dsu/esu"/>
</dbReference>
<name>A0A6J6PQC3_9ZZZZ</name>
<sequence>MSIRVELVSAERRVWSGEASIVLARTTDGDLGVMANHTPTFGVLVNGVVTIRTENDGDVKAAVHGGFLSVSDNRVSILAEIAELGTEIDVNRAKEALARAQREAADDLAEARAQTRIAAAVN</sequence>
<dbReference type="SUPFAM" id="SSF51344">
    <property type="entry name" value="Epsilon subunit of F1F0-ATP synthase N-terminal domain"/>
    <property type="match status" value="1"/>
</dbReference>
<dbReference type="InterPro" id="IPR036771">
    <property type="entry name" value="ATPsynth_dsu/esu_N"/>
</dbReference>
<evidence type="ECO:0000313" key="12">
    <source>
        <dbReference type="EMBL" id="CAB4902318.1"/>
    </source>
</evidence>
<dbReference type="EMBL" id="CAFBQA010000009">
    <property type="protein sequence ID" value="CAB5035583.1"/>
    <property type="molecule type" value="Genomic_DNA"/>
</dbReference>
<evidence type="ECO:0000256" key="4">
    <source>
        <dbReference type="ARBA" id="ARBA00023065"/>
    </source>
</evidence>
<comment type="similarity">
    <text evidence="2">Belongs to the ATPase epsilon chain family.</text>
</comment>
<keyword evidence="5" id="KW-0472">Membrane</keyword>
<gene>
    <name evidence="9" type="ORF">UFOPK2342_01747</name>
    <name evidence="10" type="ORF">UFOPK2423_01046</name>
    <name evidence="11" type="ORF">UFOPK2894_01266</name>
    <name evidence="12" type="ORF">UFOPK3492_01002</name>
    <name evidence="13" type="ORF">UFOPK4234_00320</name>
    <name evidence="14" type="ORF">UFOPK4295_01431</name>
    <name evidence="15" type="ORF">UFOPK4367_01402</name>
</gene>
<dbReference type="EMBL" id="CAFBMD010000083">
    <property type="protein sequence ID" value="CAB4902318.1"/>
    <property type="molecule type" value="Genomic_DNA"/>
</dbReference>
<protein>
    <submittedName>
        <fullName evidence="10">Unannotated protein</fullName>
    </submittedName>
</protein>
<dbReference type="PANTHER" id="PTHR13822:SF10">
    <property type="entry name" value="ATP SYNTHASE EPSILON CHAIN, CHLOROPLASTIC"/>
    <property type="match status" value="1"/>
</dbReference>
<reference evidence="10" key="1">
    <citation type="submission" date="2020-05" db="EMBL/GenBank/DDBJ databases">
        <authorList>
            <person name="Chiriac C."/>
            <person name="Salcher M."/>
            <person name="Ghai R."/>
            <person name="Kavagutti S V."/>
        </authorList>
    </citation>
    <scope>NUCLEOTIDE SEQUENCE</scope>
</reference>
<dbReference type="NCBIfam" id="TIGR01216">
    <property type="entry name" value="ATP_synt_epsi"/>
    <property type="match status" value="1"/>
</dbReference>
<dbReference type="PANTHER" id="PTHR13822">
    <property type="entry name" value="ATP SYNTHASE DELTA/EPSILON CHAIN"/>
    <property type="match status" value="1"/>
</dbReference>
<evidence type="ECO:0000313" key="11">
    <source>
        <dbReference type="EMBL" id="CAB4781880.1"/>
    </source>
</evidence>
<dbReference type="EMBL" id="CAEZXN010000022">
    <property type="protein sequence ID" value="CAB4698678.1"/>
    <property type="molecule type" value="Genomic_DNA"/>
</dbReference>
<keyword evidence="4" id="KW-0406">Ion transport</keyword>
<evidence type="ECO:0000313" key="14">
    <source>
        <dbReference type="EMBL" id="CAB5056113.1"/>
    </source>
</evidence>
<proteinExistence type="inferred from homology"/>
<keyword evidence="7" id="KW-0066">ATP synthesis</keyword>
<dbReference type="EMBL" id="CAFBRC010000123">
    <property type="protein sequence ID" value="CAB5077896.1"/>
    <property type="molecule type" value="Genomic_DNA"/>
</dbReference>
<dbReference type="NCBIfam" id="NF009977">
    <property type="entry name" value="PRK13442.1"/>
    <property type="match status" value="1"/>
</dbReference>
<evidence type="ECO:0000259" key="8">
    <source>
        <dbReference type="Pfam" id="PF02823"/>
    </source>
</evidence>
<dbReference type="Pfam" id="PF02823">
    <property type="entry name" value="ATP-synt_DE_N"/>
    <property type="match status" value="1"/>
</dbReference>
<keyword evidence="3" id="KW-0813">Transport</keyword>
<keyword evidence="6" id="KW-0139">CF(1)</keyword>
<evidence type="ECO:0000313" key="10">
    <source>
        <dbReference type="EMBL" id="CAB4698678.1"/>
    </source>
</evidence>
<dbReference type="HAMAP" id="MF_00530">
    <property type="entry name" value="ATP_synth_epsil_bac"/>
    <property type="match status" value="1"/>
</dbReference>
<organism evidence="10">
    <name type="scientific">freshwater metagenome</name>
    <dbReference type="NCBI Taxonomy" id="449393"/>
    <lineage>
        <taxon>unclassified sequences</taxon>
        <taxon>metagenomes</taxon>
        <taxon>ecological metagenomes</taxon>
    </lineage>
</organism>
<comment type="subcellular location">
    <subcellularLocation>
        <location evidence="1">Membrane</location>
        <topology evidence="1">Peripheral membrane protein</topology>
    </subcellularLocation>
</comment>
<dbReference type="AlphaFoldDB" id="A0A6J6PQC3"/>
<dbReference type="InterPro" id="IPR020546">
    <property type="entry name" value="ATP_synth_F1_dsu/esu_N"/>
</dbReference>
<dbReference type="GO" id="GO:0046933">
    <property type="term" value="F:proton-transporting ATP synthase activity, rotational mechanism"/>
    <property type="evidence" value="ECO:0007669"/>
    <property type="project" value="InterPro"/>
</dbReference>
<accession>A0A6J6PQC3</accession>
<evidence type="ECO:0000313" key="13">
    <source>
        <dbReference type="EMBL" id="CAB5035583.1"/>
    </source>
</evidence>
<evidence type="ECO:0000313" key="9">
    <source>
        <dbReference type="EMBL" id="CAB4690644.1"/>
    </source>
</evidence>
<evidence type="ECO:0000256" key="3">
    <source>
        <dbReference type="ARBA" id="ARBA00022448"/>
    </source>
</evidence>
<dbReference type="CDD" id="cd12152">
    <property type="entry name" value="F1-ATPase_delta"/>
    <property type="match status" value="1"/>
</dbReference>
<dbReference type="Gene3D" id="2.60.15.10">
    <property type="entry name" value="F0F1 ATP synthase delta/epsilon subunit, N-terminal"/>
    <property type="match status" value="1"/>
</dbReference>
<dbReference type="EMBL" id="CAEZZQ010000090">
    <property type="protein sequence ID" value="CAB4781880.1"/>
    <property type="molecule type" value="Genomic_DNA"/>
</dbReference>
<evidence type="ECO:0000256" key="2">
    <source>
        <dbReference type="ARBA" id="ARBA00005712"/>
    </source>
</evidence>
<evidence type="ECO:0000256" key="6">
    <source>
        <dbReference type="ARBA" id="ARBA00023196"/>
    </source>
</evidence>
<evidence type="ECO:0000256" key="7">
    <source>
        <dbReference type="ARBA" id="ARBA00023310"/>
    </source>
</evidence>
<evidence type="ECO:0000256" key="1">
    <source>
        <dbReference type="ARBA" id="ARBA00004170"/>
    </source>
</evidence>
<evidence type="ECO:0000256" key="5">
    <source>
        <dbReference type="ARBA" id="ARBA00023136"/>
    </source>
</evidence>
<evidence type="ECO:0000313" key="15">
    <source>
        <dbReference type="EMBL" id="CAB5077896.1"/>
    </source>
</evidence>
<dbReference type="EMBL" id="CAFBQF010000101">
    <property type="protein sequence ID" value="CAB5056113.1"/>
    <property type="molecule type" value="Genomic_DNA"/>
</dbReference>
<dbReference type="GO" id="GO:0045259">
    <property type="term" value="C:proton-transporting ATP synthase complex"/>
    <property type="evidence" value="ECO:0007669"/>
    <property type="project" value="UniProtKB-KW"/>
</dbReference>